<accession>A0A7J9I311</accession>
<keyword evidence="4" id="KW-1185">Reference proteome</keyword>
<protein>
    <recommendedName>
        <fullName evidence="2">DUF7745 domain-containing protein</fullName>
    </recommendedName>
</protein>
<dbReference type="OrthoDB" id="1430424at2759"/>
<dbReference type="Proteomes" id="UP000593560">
    <property type="component" value="Unassembled WGS sequence"/>
</dbReference>
<dbReference type="PANTHER" id="PTHR48200:SF1">
    <property type="entry name" value="AMINOTRANSFERASE-LIKE PLANT MOBILE DOMAIN-CONTAINING PROTEIN"/>
    <property type="match status" value="1"/>
</dbReference>
<evidence type="ECO:0000256" key="1">
    <source>
        <dbReference type="SAM" id="Coils"/>
    </source>
</evidence>
<feature type="coiled-coil region" evidence="1">
    <location>
        <begin position="214"/>
        <end position="241"/>
    </location>
</feature>
<reference evidence="3 4" key="1">
    <citation type="journal article" date="2019" name="Genome Biol. Evol.">
        <title>Insights into the evolution of the New World diploid cottons (Gossypium, subgenus Houzingenia) based on genome sequencing.</title>
        <authorList>
            <person name="Grover C.E."/>
            <person name="Arick M.A. 2nd"/>
            <person name="Thrash A."/>
            <person name="Conover J.L."/>
            <person name="Sanders W.S."/>
            <person name="Peterson D.G."/>
            <person name="Frelichowski J.E."/>
            <person name="Scheffler J.A."/>
            <person name="Scheffler B.E."/>
            <person name="Wendel J.F."/>
        </authorList>
    </citation>
    <scope>NUCLEOTIDE SEQUENCE [LARGE SCALE GENOMIC DNA]</scope>
    <source>
        <strain evidence="3">0</strain>
        <tissue evidence="3">Leaf</tissue>
    </source>
</reference>
<evidence type="ECO:0000313" key="3">
    <source>
        <dbReference type="EMBL" id="MBA0816491.1"/>
    </source>
</evidence>
<sequence length="347" mass="40554">MNITGMSEQWVAARIKQKGDSKCIPWRNLRDLILPHPDMKKRVDVFALSIYRLVIFPKALGHIDEVVFDLFDRLDKKVTLVPVILAETFRSLNKCRKAGEGRFIECAQLLLAWFHNHFWKAKKVSYQIFSENYSPLKELVATSRRDDITEEKWMMILQNLIKRFAANPMTTPEYDRSWGQRINDNILTLNQENTRSIEEHLQLGLDVDVQKLEVEKLRKGKNKAEGDLDSLKIDYKKLRLSIRTVDVLQGSSVESQNEKVGLKTRVSELERSLHQYRSHNSVIELKASRSKIEELKGKIEELETALHNCELRVKLLEVNNEQWQEQLHRSQDQVMDRDYVMAALTQV</sequence>
<evidence type="ECO:0000313" key="4">
    <source>
        <dbReference type="Proteomes" id="UP000593560"/>
    </source>
</evidence>
<dbReference type="AlphaFoldDB" id="A0A7J9I311"/>
<dbReference type="InterPro" id="IPR056647">
    <property type="entry name" value="DUF7745"/>
</dbReference>
<dbReference type="Pfam" id="PF24924">
    <property type="entry name" value="DUF7745"/>
    <property type="match status" value="1"/>
</dbReference>
<feature type="coiled-coil region" evidence="1">
    <location>
        <begin position="285"/>
        <end position="333"/>
    </location>
</feature>
<comment type="caution">
    <text evidence="3">The sequence shown here is derived from an EMBL/GenBank/DDBJ whole genome shotgun (WGS) entry which is preliminary data.</text>
</comment>
<dbReference type="EMBL" id="JABFAD010000013">
    <property type="protein sequence ID" value="MBA0816491.1"/>
    <property type="molecule type" value="Genomic_DNA"/>
</dbReference>
<organism evidence="3 4">
    <name type="scientific">Gossypium harknessii</name>
    <dbReference type="NCBI Taxonomy" id="34285"/>
    <lineage>
        <taxon>Eukaryota</taxon>
        <taxon>Viridiplantae</taxon>
        <taxon>Streptophyta</taxon>
        <taxon>Embryophyta</taxon>
        <taxon>Tracheophyta</taxon>
        <taxon>Spermatophyta</taxon>
        <taxon>Magnoliopsida</taxon>
        <taxon>eudicotyledons</taxon>
        <taxon>Gunneridae</taxon>
        <taxon>Pentapetalae</taxon>
        <taxon>rosids</taxon>
        <taxon>malvids</taxon>
        <taxon>Malvales</taxon>
        <taxon>Malvaceae</taxon>
        <taxon>Malvoideae</taxon>
        <taxon>Gossypium</taxon>
    </lineage>
</organism>
<keyword evidence="1" id="KW-0175">Coiled coil</keyword>
<proteinExistence type="predicted"/>
<feature type="domain" description="DUF7745" evidence="2">
    <location>
        <begin position="36"/>
        <end position="124"/>
    </location>
</feature>
<evidence type="ECO:0000259" key="2">
    <source>
        <dbReference type="Pfam" id="PF24924"/>
    </source>
</evidence>
<dbReference type="PANTHER" id="PTHR48200">
    <property type="entry name" value="PROTEIN, PUTATIVE-RELATED"/>
    <property type="match status" value="1"/>
</dbReference>
<name>A0A7J9I311_9ROSI</name>
<gene>
    <name evidence="3" type="ORF">Gohar_001152</name>
</gene>